<feature type="compositionally biased region" description="Low complexity" evidence="1">
    <location>
        <begin position="113"/>
        <end position="136"/>
    </location>
</feature>
<dbReference type="InterPro" id="IPR027267">
    <property type="entry name" value="AH/BAR_dom_sf"/>
</dbReference>
<reference evidence="2" key="1">
    <citation type="journal article" date="2020" name="Fungal Divers.">
        <title>Resolving the Mortierellaceae phylogeny through synthesis of multi-gene phylogenetics and phylogenomics.</title>
        <authorList>
            <person name="Vandepol N."/>
            <person name="Liber J."/>
            <person name="Desiro A."/>
            <person name="Na H."/>
            <person name="Kennedy M."/>
            <person name="Barry K."/>
            <person name="Grigoriev I.V."/>
            <person name="Miller A.N."/>
            <person name="O'Donnell K."/>
            <person name="Stajich J.E."/>
            <person name="Bonito G."/>
        </authorList>
    </citation>
    <scope>NUCLEOTIDE SEQUENCE</scope>
    <source>
        <strain evidence="2">KOD1015</strain>
    </source>
</reference>
<proteinExistence type="predicted"/>
<feature type="region of interest" description="Disordered" evidence="1">
    <location>
        <begin position="98"/>
        <end position="136"/>
    </location>
</feature>
<evidence type="ECO:0000313" key="2">
    <source>
        <dbReference type="EMBL" id="KAF9578448.1"/>
    </source>
</evidence>
<feature type="compositionally biased region" description="Low complexity" evidence="1">
    <location>
        <begin position="232"/>
        <end position="244"/>
    </location>
</feature>
<evidence type="ECO:0000313" key="3">
    <source>
        <dbReference type="Proteomes" id="UP000780801"/>
    </source>
</evidence>
<feature type="region of interest" description="Disordered" evidence="1">
    <location>
        <begin position="154"/>
        <end position="321"/>
    </location>
</feature>
<name>A0A9P6FMN1_9FUNG</name>
<comment type="caution">
    <text evidence="2">The sequence shown here is derived from an EMBL/GenBank/DDBJ whole genome shotgun (WGS) entry which is preliminary data.</text>
</comment>
<dbReference type="EMBL" id="JAABOA010003643">
    <property type="protein sequence ID" value="KAF9578448.1"/>
    <property type="molecule type" value="Genomic_DNA"/>
</dbReference>
<feature type="region of interest" description="Disordered" evidence="1">
    <location>
        <begin position="441"/>
        <end position="476"/>
    </location>
</feature>
<keyword evidence="3" id="KW-1185">Reference proteome</keyword>
<organism evidence="2 3">
    <name type="scientific">Lunasporangiospora selenospora</name>
    <dbReference type="NCBI Taxonomy" id="979761"/>
    <lineage>
        <taxon>Eukaryota</taxon>
        <taxon>Fungi</taxon>
        <taxon>Fungi incertae sedis</taxon>
        <taxon>Mucoromycota</taxon>
        <taxon>Mortierellomycotina</taxon>
        <taxon>Mortierellomycetes</taxon>
        <taxon>Mortierellales</taxon>
        <taxon>Mortierellaceae</taxon>
        <taxon>Lunasporangiospora</taxon>
    </lineage>
</organism>
<feature type="non-terminal residue" evidence="2">
    <location>
        <position position="1"/>
    </location>
</feature>
<evidence type="ECO:0000256" key="1">
    <source>
        <dbReference type="SAM" id="MobiDB-lite"/>
    </source>
</evidence>
<dbReference type="Proteomes" id="UP000780801">
    <property type="component" value="Unassembled WGS sequence"/>
</dbReference>
<gene>
    <name evidence="2" type="ORF">BGW38_005738</name>
</gene>
<dbReference type="OrthoDB" id="5599269at2759"/>
<sequence length="549" mass="58328">RMGKELLVIAHYGRDIMTLLDDTPTPAGTFADERFSTYEGEAKTAFAVKACLETLRSWPDHAPNVTMLDIDLGDFPRDNKQAADAFLKSIAEKTGSDWYDLQTNPKRNHNRSDSISSLGSGRSESPSAKRNSLTSSTLTTMTYVDGLPIVSVINEIPPTPESENGPVMPISETESIPPASPKPQPAAANDTTVEDHSATEDASTTTAAGTATPGRPSIGSPVLPSSPGMKDSSSPRITPTSSPRLVATSAQPLDGAVVPPRSTSPFIPHSTYMPATKYQPGTSHPIQGVDGHGQGRTPSPSPPVKARPTSGEQPPVYHPPHPLMVNLMTSSQQQQQQQQHQPGYQPLVYPPGQTQIPMPMPMPMPMVPRPMSATMQMPMPTAMPVPYVPGAHGDYDEKRHSGPISVSFPMYPPQRSHHPRDFGSLGTSPTSSSVAGLGVAVGMGSPSPVEGNSNSTPSARPPQAVVRPGPRNPQAIVSPTTMSAAAVAAAADLWEGHGAEVEQNDEDSSIKVEATDSASYDGPPPDYAEASMLPPAEKLDEKRDEKRRH</sequence>
<feature type="region of interest" description="Disordered" evidence="1">
    <location>
        <begin position="496"/>
        <end position="549"/>
    </location>
</feature>
<protein>
    <submittedName>
        <fullName evidence="2">Uncharacterized protein</fullName>
    </submittedName>
</protein>
<feature type="compositionally biased region" description="Basic and acidic residues" evidence="1">
    <location>
        <begin position="537"/>
        <end position="549"/>
    </location>
</feature>
<accession>A0A9P6FMN1</accession>
<dbReference type="AlphaFoldDB" id="A0A9P6FMN1"/>
<feature type="compositionally biased region" description="Low complexity" evidence="1">
    <location>
        <begin position="200"/>
        <end position="212"/>
    </location>
</feature>
<dbReference type="Gene3D" id="1.20.1270.60">
    <property type="entry name" value="Arfaptin homology (AH) domain/BAR domain"/>
    <property type="match status" value="1"/>
</dbReference>